<comment type="caution">
    <text evidence="1">The sequence shown here is derived from an EMBL/GenBank/DDBJ whole genome shotgun (WGS) entry which is preliminary data.</text>
</comment>
<proteinExistence type="predicted"/>
<keyword evidence="2" id="KW-1185">Reference proteome</keyword>
<dbReference type="EMBL" id="JFAX01000002">
    <property type="protein sequence ID" value="EXI69431.1"/>
    <property type="molecule type" value="Genomic_DNA"/>
</dbReference>
<dbReference type="PATRIC" id="fig|1454001.3.peg.622"/>
<dbReference type="PIRSF" id="PIRSF029287">
    <property type="entry name" value="UCP029287"/>
    <property type="match status" value="1"/>
</dbReference>
<dbReference type="AlphaFoldDB" id="A0A011N3H5"/>
<gene>
    <name evidence="1" type="ORF">AW08_00643</name>
</gene>
<evidence type="ECO:0000313" key="2">
    <source>
        <dbReference type="Proteomes" id="UP000020218"/>
    </source>
</evidence>
<organism evidence="1 2">
    <name type="scientific">Candidatus Accumulibacter adjunctus</name>
    <dbReference type="NCBI Taxonomy" id="1454001"/>
    <lineage>
        <taxon>Bacteria</taxon>
        <taxon>Pseudomonadati</taxon>
        <taxon>Pseudomonadota</taxon>
        <taxon>Betaproteobacteria</taxon>
        <taxon>Candidatus Accumulibacter</taxon>
    </lineage>
</organism>
<dbReference type="InterPro" id="IPR017748">
    <property type="entry name" value="TagF"/>
</dbReference>
<evidence type="ECO:0000313" key="1">
    <source>
        <dbReference type="EMBL" id="EXI69431.1"/>
    </source>
</evidence>
<dbReference type="NCBIfam" id="TIGR03373">
    <property type="entry name" value="VI_minor_4"/>
    <property type="match status" value="1"/>
</dbReference>
<dbReference type="STRING" id="1454001.AW08_00643"/>
<dbReference type="InterPro" id="IPR038225">
    <property type="entry name" value="TagF_sf"/>
</dbReference>
<reference evidence="1" key="1">
    <citation type="submission" date="2014-02" db="EMBL/GenBank/DDBJ databases">
        <title>Expanding our view of genomic diversity in Candidatus Accumulibacter clades.</title>
        <authorList>
            <person name="Skennerton C.T."/>
            <person name="Barr J.J."/>
            <person name="Slater F.R."/>
            <person name="Bond P.L."/>
            <person name="Tyson G.W."/>
        </authorList>
    </citation>
    <scope>NUCLEOTIDE SEQUENCE [LARGE SCALE GENOMIC DNA]</scope>
</reference>
<dbReference type="Gene3D" id="3.40.1730.10">
    <property type="entry name" value="pa0076 domain"/>
    <property type="match status" value="1"/>
</dbReference>
<dbReference type="Pfam" id="PF09867">
    <property type="entry name" value="TagF_N"/>
    <property type="match status" value="1"/>
</dbReference>
<protein>
    <submittedName>
        <fullName evidence="1">Type VI secretion-associated protein, family</fullName>
    </submittedName>
</protein>
<accession>A0A011N3H5</accession>
<name>A0A011N3H5_9PROT</name>
<sequence length="242" mass="26124">MTAAAGWYGKLPQLGDFSQRRLPAEFVERWDAWLQEGITHSRTELGGEWLESFLTAHVWHFFLTPGVLGPQAWTGVWMPSVDRVGRYFPITLATALPPATLLLAAAPALDLWLKRLERCARAVLDPDHGIDALEESLSELGLPTLDEQPALPWAAAAERLAQQEQLIGLQSTDNEGFPANCLAAIAGMRLQESLAGYSLWWCHGCAGASGGFALRGLPTASFLTKMLVYSPASDATPGIGGA</sequence>
<dbReference type="Proteomes" id="UP000020218">
    <property type="component" value="Unassembled WGS sequence"/>
</dbReference>